<feature type="domain" description="VWFA" evidence="3">
    <location>
        <begin position="230"/>
        <end position="406"/>
    </location>
</feature>
<dbReference type="Pfam" id="PF00092">
    <property type="entry name" value="VWA"/>
    <property type="match status" value="1"/>
</dbReference>
<sequence>MKRTAALVSLSLLLGAAAPPPPVATPQKPRPAPTRADNDSPVRCKIGSPYRPGAATGIRPRGGASGRAYAPPPPPPPPLPMAPPPPVMSAPPPPGSTADFAAKRMAPGVVAQAAPYGSADNRERHAGKDVASVQAVATAPVSTFSVDVDTGAYSNVRRFLQKGQTPPAEAVRTEEMINYFRYDYPLPASRQQPFSVTTDVAKTPWNPDTRLVRIGLRGYDVTAQGRPAANLVFLVDVSGSMSSADKLPLVKQALTLLADKLTAKDRVSIVAYAGAAGVVLEPTSSPNYIRAALDCLEAGGSTAGAQGIQLAYDIASANFIKGGINRIFVATDGDFNVGVSDNKALEAMVRKYRDSGVTLTTLGFGQGNYNEALMERIADLGNGNYAYIDSAMEAQKVLDDELSASLFTIAKDVKVQVEFNPAQVSQYRLIGYENRALAEEDFDNDAVDAGDIGAGHQVTAIYEVVPAGAKGWLPDRRYEANQPPAPAGKGGELAFVKLRYKLPGETASKLIEKPVPASLLRAAPAPSGDMAFAVAVAAFGQKLRGDKYLGSYSFADIRGLAGNPQGYWRNEFLKLAQLAAVQQVRSAEGN</sequence>
<dbReference type="PANTHER" id="PTHR10579">
    <property type="entry name" value="CALCIUM-ACTIVATED CHLORIDE CHANNEL REGULATOR"/>
    <property type="match status" value="1"/>
</dbReference>
<dbReference type="AlphaFoldDB" id="A0A518RGI2"/>
<proteinExistence type="predicted"/>
<organism evidence="4 5">
    <name type="scientific">Sphingomonas suaedae</name>
    <dbReference type="NCBI Taxonomy" id="2599297"/>
    <lineage>
        <taxon>Bacteria</taxon>
        <taxon>Pseudomonadati</taxon>
        <taxon>Pseudomonadota</taxon>
        <taxon>Alphaproteobacteria</taxon>
        <taxon>Sphingomonadales</taxon>
        <taxon>Sphingomonadaceae</taxon>
        <taxon>Sphingomonas</taxon>
    </lineage>
</organism>
<dbReference type="InterPro" id="IPR022156">
    <property type="entry name" value="Uncharacterised_YfbK_N"/>
</dbReference>
<dbReference type="Pfam" id="PF12034">
    <property type="entry name" value="YfbK_C"/>
    <property type="match status" value="1"/>
</dbReference>
<dbReference type="InterPro" id="IPR021908">
    <property type="entry name" value="YfbK_C"/>
</dbReference>
<dbReference type="RefSeq" id="WP_145847268.1">
    <property type="nucleotide sequence ID" value="NZ_CP042239.1"/>
</dbReference>
<dbReference type="OrthoDB" id="9805121at2"/>
<reference evidence="4 5" key="1">
    <citation type="submission" date="2019-07" db="EMBL/GenBank/DDBJ databases">
        <title>Sphingomonas alkalisoli sp. nov., isolated from rhizosphere soil of Suaedae salsa.</title>
        <authorList>
            <person name="Zhang H."/>
            <person name="Xu L."/>
            <person name="Zhang J.-X."/>
            <person name="Sun J.-Q."/>
        </authorList>
    </citation>
    <scope>NUCLEOTIDE SEQUENCE [LARGE SCALE GENOMIC DNA]</scope>
    <source>
        <strain evidence="4 5">XS-10</strain>
    </source>
</reference>
<dbReference type="KEGG" id="ssua:FPZ54_11250"/>
<dbReference type="PANTHER" id="PTHR10579:SF43">
    <property type="entry name" value="ZINC FINGER (C3HC4-TYPE RING FINGER) FAMILY PROTEIN"/>
    <property type="match status" value="1"/>
</dbReference>
<evidence type="ECO:0000313" key="4">
    <source>
        <dbReference type="EMBL" id="QDX26541.1"/>
    </source>
</evidence>
<dbReference type="Gene3D" id="3.40.50.410">
    <property type="entry name" value="von Willebrand factor, type A domain"/>
    <property type="match status" value="1"/>
</dbReference>
<dbReference type="InterPro" id="IPR051266">
    <property type="entry name" value="CLCR"/>
</dbReference>
<feature type="signal peptide" evidence="2">
    <location>
        <begin position="1"/>
        <end position="24"/>
    </location>
</feature>
<evidence type="ECO:0000313" key="5">
    <source>
        <dbReference type="Proteomes" id="UP000318055"/>
    </source>
</evidence>
<dbReference type="Proteomes" id="UP000318055">
    <property type="component" value="Chromosome"/>
</dbReference>
<feature type="compositionally biased region" description="Pro residues" evidence="1">
    <location>
        <begin position="70"/>
        <end position="95"/>
    </location>
</feature>
<feature type="chain" id="PRO_5021982314" evidence="2">
    <location>
        <begin position="25"/>
        <end position="590"/>
    </location>
</feature>
<dbReference type="InterPro" id="IPR036465">
    <property type="entry name" value="vWFA_dom_sf"/>
</dbReference>
<keyword evidence="2" id="KW-0732">Signal</keyword>
<feature type="compositionally biased region" description="Pro residues" evidence="1">
    <location>
        <begin position="18"/>
        <end position="32"/>
    </location>
</feature>
<dbReference type="SMART" id="SM00327">
    <property type="entry name" value="VWA"/>
    <property type="match status" value="1"/>
</dbReference>
<evidence type="ECO:0000256" key="1">
    <source>
        <dbReference type="SAM" id="MobiDB-lite"/>
    </source>
</evidence>
<protein>
    <submittedName>
        <fullName evidence="4">VWA domain-containing protein</fullName>
    </submittedName>
</protein>
<dbReference type="SUPFAM" id="SSF53300">
    <property type="entry name" value="vWA-like"/>
    <property type="match status" value="1"/>
</dbReference>
<evidence type="ECO:0000259" key="3">
    <source>
        <dbReference type="PROSITE" id="PS50234"/>
    </source>
</evidence>
<accession>A0A518RGI2</accession>
<dbReference type="Pfam" id="PF12450">
    <property type="entry name" value="vWF_A"/>
    <property type="match status" value="1"/>
</dbReference>
<feature type="region of interest" description="Disordered" evidence="1">
    <location>
        <begin position="14"/>
        <end position="100"/>
    </location>
</feature>
<keyword evidence="5" id="KW-1185">Reference proteome</keyword>
<evidence type="ECO:0000256" key="2">
    <source>
        <dbReference type="SAM" id="SignalP"/>
    </source>
</evidence>
<name>A0A518RGI2_9SPHN</name>
<dbReference type="PROSITE" id="PS50234">
    <property type="entry name" value="VWFA"/>
    <property type="match status" value="1"/>
</dbReference>
<dbReference type="EMBL" id="CP042239">
    <property type="protein sequence ID" value="QDX26541.1"/>
    <property type="molecule type" value="Genomic_DNA"/>
</dbReference>
<dbReference type="CDD" id="cd01465">
    <property type="entry name" value="vWA_subgroup"/>
    <property type="match status" value="1"/>
</dbReference>
<dbReference type="InterPro" id="IPR002035">
    <property type="entry name" value="VWF_A"/>
</dbReference>
<gene>
    <name evidence="4" type="ORF">FPZ54_11250</name>
</gene>